<name>A0A645AQL8_9ZZZZ</name>
<dbReference type="EMBL" id="VSSQ01015247">
    <property type="protein sequence ID" value="MPM55379.1"/>
    <property type="molecule type" value="Genomic_DNA"/>
</dbReference>
<keyword evidence="1" id="KW-0472">Membrane</keyword>
<evidence type="ECO:0000313" key="2">
    <source>
        <dbReference type="EMBL" id="MPM55379.1"/>
    </source>
</evidence>
<proteinExistence type="predicted"/>
<keyword evidence="1" id="KW-1133">Transmembrane helix</keyword>
<comment type="caution">
    <text evidence="2">The sequence shown here is derived from an EMBL/GenBank/DDBJ whole genome shotgun (WGS) entry which is preliminary data.</text>
</comment>
<protein>
    <submittedName>
        <fullName evidence="2">Uncharacterized protein</fullName>
    </submittedName>
</protein>
<reference evidence="2" key="1">
    <citation type="submission" date="2019-08" db="EMBL/GenBank/DDBJ databases">
        <authorList>
            <person name="Kucharzyk K."/>
            <person name="Murdoch R.W."/>
            <person name="Higgins S."/>
            <person name="Loffler F."/>
        </authorList>
    </citation>
    <scope>NUCLEOTIDE SEQUENCE</scope>
</reference>
<gene>
    <name evidence="2" type="ORF">SDC9_102174</name>
</gene>
<keyword evidence="1" id="KW-0812">Transmembrane</keyword>
<accession>A0A645AQL8</accession>
<evidence type="ECO:0000256" key="1">
    <source>
        <dbReference type="SAM" id="Phobius"/>
    </source>
</evidence>
<dbReference type="AlphaFoldDB" id="A0A645AQL8"/>
<sequence>MSRVILLTRAFLKSNFGSENATKRKEKKGWEYANIIAIIFAFIAFTASIGAMLFGIYDFLEPIQQTGLLVALGYNVYALSENSFTYQYASSSVPRSTFYKKVKFGDLECMDIGKLPV</sequence>
<feature type="transmembrane region" description="Helical" evidence="1">
    <location>
        <begin position="32"/>
        <end position="57"/>
    </location>
</feature>
<organism evidence="2">
    <name type="scientific">bioreactor metagenome</name>
    <dbReference type="NCBI Taxonomy" id="1076179"/>
    <lineage>
        <taxon>unclassified sequences</taxon>
        <taxon>metagenomes</taxon>
        <taxon>ecological metagenomes</taxon>
    </lineage>
</organism>